<keyword evidence="4 5" id="KW-0472">Membrane</keyword>
<sequence>MSNLFGVFQLIGGIILSIGYIPQVVQIVKTKTAKGLNAKSFGMVFTGILLYEIYAIALAVEGSGQMYLITNTVSLLLVGTVYGLIKVYEKKENREKAIDDTVSENTTWRRREK</sequence>
<accession>A0A9D5R976</accession>
<evidence type="ECO:0000313" key="6">
    <source>
        <dbReference type="EMBL" id="MBE5040780.1"/>
    </source>
</evidence>
<dbReference type="RefSeq" id="WP_226393334.1">
    <property type="nucleotide sequence ID" value="NZ_JADCKB010000022.1"/>
</dbReference>
<keyword evidence="3 5" id="KW-1133">Transmembrane helix</keyword>
<protein>
    <recommendedName>
        <fullName evidence="8">MtN3 and saliva related transmembrane protein</fullName>
    </recommendedName>
</protein>
<feature type="transmembrane region" description="Helical" evidence="5">
    <location>
        <begin position="6"/>
        <end position="28"/>
    </location>
</feature>
<evidence type="ECO:0000256" key="4">
    <source>
        <dbReference type="ARBA" id="ARBA00023136"/>
    </source>
</evidence>
<dbReference type="Gene3D" id="1.20.1280.290">
    <property type="match status" value="1"/>
</dbReference>
<comment type="caution">
    <text evidence="6">The sequence shown here is derived from an EMBL/GenBank/DDBJ whole genome shotgun (WGS) entry which is preliminary data.</text>
</comment>
<proteinExistence type="predicted"/>
<reference evidence="6" key="1">
    <citation type="submission" date="2020-10" db="EMBL/GenBank/DDBJ databases">
        <title>ChiBAC.</title>
        <authorList>
            <person name="Zenner C."/>
            <person name="Hitch T.C.A."/>
            <person name="Clavel T."/>
        </authorList>
    </citation>
    <scope>NUCLEOTIDE SEQUENCE</scope>
    <source>
        <strain evidence="6">DSM 107454</strain>
    </source>
</reference>
<keyword evidence="2 5" id="KW-0812">Transmembrane</keyword>
<dbReference type="GO" id="GO:0016020">
    <property type="term" value="C:membrane"/>
    <property type="evidence" value="ECO:0007669"/>
    <property type="project" value="UniProtKB-SubCell"/>
</dbReference>
<evidence type="ECO:0008006" key="8">
    <source>
        <dbReference type="Google" id="ProtNLM"/>
    </source>
</evidence>
<organism evidence="6 7">
    <name type="scientific">Ructibacterium gallinarum</name>
    <dbReference type="NCBI Taxonomy" id="2779355"/>
    <lineage>
        <taxon>Bacteria</taxon>
        <taxon>Bacillati</taxon>
        <taxon>Bacillota</taxon>
        <taxon>Clostridia</taxon>
        <taxon>Eubacteriales</taxon>
        <taxon>Oscillospiraceae</taxon>
        <taxon>Ructibacterium</taxon>
    </lineage>
</organism>
<gene>
    <name evidence="6" type="ORF">INF28_09950</name>
</gene>
<dbReference type="InterPro" id="IPR006603">
    <property type="entry name" value="PQ-loop_rpt"/>
</dbReference>
<feature type="transmembrane region" description="Helical" evidence="5">
    <location>
        <begin position="66"/>
        <end position="85"/>
    </location>
</feature>
<evidence type="ECO:0000313" key="7">
    <source>
        <dbReference type="Proteomes" id="UP000806542"/>
    </source>
</evidence>
<evidence type="ECO:0000256" key="5">
    <source>
        <dbReference type="SAM" id="Phobius"/>
    </source>
</evidence>
<dbReference type="AlphaFoldDB" id="A0A9D5R976"/>
<dbReference type="Pfam" id="PF04193">
    <property type="entry name" value="PQ-loop"/>
    <property type="match status" value="1"/>
</dbReference>
<evidence type="ECO:0000256" key="2">
    <source>
        <dbReference type="ARBA" id="ARBA00022692"/>
    </source>
</evidence>
<keyword evidence="7" id="KW-1185">Reference proteome</keyword>
<evidence type="ECO:0000256" key="1">
    <source>
        <dbReference type="ARBA" id="ARBA00004141"/>
    </source>
</evidence>
<dbReference type="EMBL" id="JADCKB010000022">
    <property type="protein sequence ID" value="MBE5040780.1"/>
    <property type="molecule type" value="Genomic_DNA"/>
</dbReference>
<feature type="transmembrane region" description="Helical" evidence="5">
    <location>
        <begin position="40"/>
        <end position="60"/>
    </location>
</feature>
<comment type="subcellular location">
    <subcellularLocation>
        <location evidence="1">Membrane</location>
        <topology evidence="1">Multi-pass membrane protein</topology>
    </subcellularLocation>
</comment>
<evidence type="ECO:0000256" key="3">
    <source>
        <dbReference type="ARBA" id="ARBA00022989"/>
    </source>
</evidence>
<dbReference type="Proteomes" id="UP000806542">
    <property type="component" value="Unassembled WGS sequence"/>
</dbReference>
<name>A0A9D5R976_9FIRM</name>